<accession>A0AAE0XU99</accession>
<dbReference type="Proteomes" id="UP001283361">
    <property type="component" value="Unassembled WGS sequence"/>
</dbReference>
<comment type="caution">
    <text evidence="1">The sequence shown here is derived from an EMBL/GenBank/DDBJ whole genome shotgun (WGS) entry which is preliminary data.</text>
</comment>
<proteinExistence type="predicted"/>
<gene>
    <name evidence="1" type="ORF">RRG08_002844</name>
</gene>
<dbReference type="EMBL" id="JAWDGP010007584">
    <property type="protein sequence ID" value="KAK3712514.1"/>
    <property type="molecule type" value="Genomic_DNA"/>
</dbReference>
<organism evidence="1 2">
    <name type="scientific">Elysia crispata</name>
    <name type="common">lettuce slug</name>
    <dbReference type="NCBI Taxonomy" id="231223"/>
    <lineage>
        <taxon>Eukaryota</taxon>
        <taxon>Metazoa</taxon>
        <taxon>Spiralia</taxon>
        <taxon>Lophotrochozoa</taxon>
        <taxon>Mollusca</taxon>
        <taxon>Gastropoda</taxon>
        <taxon>Heterobranchia</taxon>
        <taxon>Euthyneura</taxon>
        <taxon>Panpulmonata</taxon>
        <taxon>Sacoglossa</taxon>
        <taxon>Placobranchoidea</taxon>
        <taxon>Plakobranchidae</taxon>
        <taxon>Elysia</taxon>
    </lineage>
</organism>
<protein>
    <submittedName>
        <fullName evidence="1">Uncharacterized protein</fullName>
    </submittedName>
</protein>
<name>A0AAE0XU99_9GAST</name>
<keyword evidence="2" id="KW-1185">Reference proteome</keyword>
<dbReference type="AlphaFoldDB" id="A0AAE0XU99"/>
<evidence type="ECO:0000313" key="2">
    <source>
        <dbReference type="Proteomes" id="UP001283361"/>
    </source>
</evidence>
<reference evidence="1" key="1">
    <citation type="journal article" date="2023" name="G3 (Bethesda)">
        <title>A reference genome for the long-term kleptoplast-retaining sea slug Elysia crispata morphotype clarki.</title>
        <authorList>
            <person name="Eastman K.E."/>
            <person name="Pendleton A.L."/>
            <person name="Shaikh M.A."/>
            <person name="Suttiyut T."/>
            <person name="Ogas R."/>
            <person name="Tomko P."/>
            <person name="Gavelis G."/>
            <person name="Widhalm J.R."/>
            <person name="Wisecaver J.H."/>
        </authorList>
    </citation>
    <scope>NUCLEOTIDE SEQUENCE</scope>
    <source>
        <strain evidence="1">ECLA1</strain>
    </source>
</reference>
<evidence type="ECO:0000313" key="1">
    <source>
        <dbReference type="EMBL" id="KAK3712514.1"/>
    </source>
</evidence>
<sequence length="184" mass="21176">MILVFRSTQTILNDTTVRRKSQSIRGQLRKSVRALKKYCANIDSKHTPDGVAASKRGFCQSFYPEPKVLVLKNALWVVYRDQRWILVLQARRTNPHSHRRLGRVAQAEICTENFVESTKNNFMVGFDVELRTSDGRWIEENQERSAFGETTTATRRDVAACQGNDIKWVVAIKMHNSFNMTITV</sequence>